<keyword evidence="3" id="KW-0418">Kinase</keyword>
<keyword evidence="4" id="KW-1185">Reference proteome</keyword>
<proteinExistence type="predicted"/>
<sequence length="380" mass="41781">MTPPSTRQAVRRALRWAGIWTVVLLVFVSTNIATDISADRPIRWFGSVQEEALYWVPFLLASPLFALMASRFPIEAGASRVDRSRVLVFHALAGVTFGLLQPTLADLLINAAASARFGPHARETLLVAASLRRSFPAQVITALWKYVVIIAVITAARSYRTTHESRVRAAELERQLAESQLGALKAQLHPHFLFNALNSAAMLARTDPERAQTLLLQLAELFRLTLQTSSIIDVPLRVELDFLDRYLGIERIRFEDRLVVSFDVAERTADLLVPSLILQPLVENSIRHGLARKRGALHLTVRSRVVGQQLILEVQDDGGGLAGHGTRPAFGIGLTNVEQRLSAANRRATPIEFDGNGSSGGGLLVRLRLPIRSAPPPTLT</sequence>
<accession>W0RS65</accession>
<dbReference type="InterPro" id="IPR036890">
    <property type="entry name" value="HATPase_C_sf"/>
</dbReference>
<dbReference type="GO" id="GO:0016020">
    <property type="term" value="C:membrane"/>
    <property type="evidence" value="ECO:0007669"/>
    <property type="project" value="InterPro"/>
</dbReference>
<protein>
    <submittedName>
        <fullName evidence="3">Histidine kinase internal region</fullName>
    </submittedName>
</protein>
<keyword evidence="1" id="KW-1133">Transmembrane helix</keyword>
<dbReference type="InterPro" id="IPR010559">
    <property type="entry name" value="Sig_transdc_His_kin_internal"/>
</dbReference>
<dbReference type="RefSeq" id="WP_025414598.1">
    <property type="nucleotide sequence ID" value="NZ_CP007130.1"/>
</dbReference>
<dbReference type="EMBL" id="CP007130">
    <property type="protein sequence ID" value="AHG93292.1"/>
    <property type="molecule type" value="Genomic_DNA"/>
</dbReference>
<dbReference type="PANTHER" id="PTHR34220">
    <property type="entry name" value="SENSOR HISTIDINE KINASE YPDA"/>
    <property type="match status" value="1"/>
</dbReference>
<evidence type="ECO:0000313" key="3">
    <source>
        <dbReference type="EMBL" id="AHG93292.1"/>
    </source>
</evidence>
<dbReference type="Pfam" id="PF06580">
    <property type="entry name" value="His_kinase"/>
    <property type="match status" value="1"/>
</dbReference>
<keyword evidence="1" id="KW-0812">Transmembrane</keyword>
<dbReference type="KEGG" id="gba:J421_5757"/>
<feature type="domain" description="Signal transduction histidine kinase internal region" evidence="2">
    <location>
        <begin position="180"/>
        <end position="258"/>
    </location>
</feature>
<dbReference type="Proteomes" id="UP000019151">
    <property type="component" value="Plasmid 2"/>
</dbReference>
<reference evidence="3 4" key="1">
    <citation type="journal article" date="2014" name="Genome Announc.">
        <title>Genome Sequence and Methylome of Soil Bacterium Gemmatirosa kalamazoonensis KBS708T, a Member of the Rarely Cultivated Gemmatimonadetes Phylum.</title>
        <authorList>
            <person name="Debruyn J.M."/>
            <person name="Radosevich M."/>
            <person name="Wommack K.E."/>
            <person name="Polson S.W."/>
            <person name="Hauser L.J."/>
            <person name="Fawaz M.N."/>
            <person name="Korlach J."/>
            <person name="Tsai Y.C."/>
        </authorList>
    </citation>
    <scope>NUCLEOTIDE SEQUENCE [LARGE SCALE GENOMIC DNA]</scope>
    <source>
        <strain evidence="3 4">KBS708</strain>
        <plasmid evidence="4">Plasmid 2</plasmid>
    </source>
</reference>
<organism evidence="3 4">
    <name type="scientific">Gemmatirosa kalamazoonensis</name>
    <dbReference type="NCBI Taxonomy" id="861299"/>
    <lineage>
        <taxon>Bacteria</taxon>
        <taxon>Pseudomonadati</taxon>
        <taxon>Gemmatimonadota</taxon>
        <taxon>Gemmatimonadia</taxon>
        <taxon>Gemmatimonadales</taxon>
        <taxon>Gemmatimonadaceae</taxon>
        <taxon>Gemmatirosa</taxon>
    </lineage>
</organism>
<dbReference type="PANTHER" id="PTHR34220:SF7">
    <property type="entry name" value="SENSOR HISTIDINE KINASE YPDA"/>
    <property type="match status" value="1"/>
</dbReference>
<dbReference type="Gene3D" id="3.30.565.10">
    <property type="entry name" value="Histidine kinase-like ATPase, C-terminal domain"/>
    <property type="match status" value="1"/>
</dbReference>
<feature type="transmembrane region" description="Helical" evidence="1">
    <location>
        <begin position="12"/>
        <end position="32"/>
    </location>
</feature>
<dbReference type="AlphaFoldDB" id="W0RS65"/>
<evidence type="ECO:0000313" key="4">
    <source>
        <dbReference type="Proteomes" id="UP000019151"/>
    </source>
</evidence>
<gene>
    <name evidence="3" type="ORF">J421_5757</name>
</gene>
<feature type="transmembrane region" description="Helical" evidence="1">
    <location>
        <begin position="135"/>
        <end position="156"/>
    </location>
</feature>
<dbReference type="OrthoDB" id="2514702at2"/>
<keyword evidence="3" id="KW-0614">Plasmid</keyword>
<name>W0RS65_9BACT</name>
<evidence type="ECO:0000256" key="1">
    <source>
        <dbReference type="SAM" id="Phobius"/>
    </source>
</evidence>
<geneLocation type="plasmid" evidence="3 4">
    <name>2</name>
</geneLocation>
<keyword evidence="3" id="KW-0808">Transferase</keyword>
<dbReference type="HOGENOM" id="CLU_020473_1_1_0"/>
<dbReference type="SUPFAM" id="SSF55874">
    <property type="entry name" value="ATPase domain of HSP90 chaperone/DNA topoisomerase II/histidine kinase"/>
    <property type="match status" value="1"/>
</dbReference>
<dbReference type="eggNOG" id="COG2972">
    <property type="taxonomic scope" value="Bacteria"/>
</dbReference>
<evidence type="ECO:0000259" key="2">
    <source>
        <dbReference type="Pfam" id="PF06580"/>
    </source>
</evidence>
<dbReference type="FunCoup" id="W0RS65">
    <property type="interactions" value="47"/>
</dbReference>
<dbReference type="InterPro" id="IPR050640">
    <property type="entry name" value="Bact_2-comp_sensor_kinase"/>
</dbReference>
<keyword evidence="1" id="KW-0472">Membrane</keyword>
<dbReference type="GO" id="GO:0000155">
    <property type="term" value="F:phosphorelay sensor kinase activity"/>
    <property type="evidence" value="ECO:0007669"/>
    <property type="project" value="InterPro"/>
</dbReference>
<dbReference type="InParanoid" id="W0RS65"/>
<feature type="transmembrane region" description="Helical" evidence="1">
    <location>
        <begin position="52"/>
        <end position="74"/>
    </location>
</feature>
<feature type="transmembrane region" description="Helical" evidence="1">
    <location>
        <begin position="86"/>
        <end position="115"/>
    </location>
</feature>